<evidence type="ECO:0000256" key="4">
    <source>
        <dbReference type="ARBA" id="ARBA00012448"/>
    </source>
</evidence>
<dbReference type="EMBL" id="CP013140">
    <property type="protein sequence ID" value="ALN59822.1"/>
    <property type="molecule type" value="Genomic_DNA"/>
</dbReference>
<dbReference type="PANTHER" id="PTHR21581">
    <property type="entry name" value="D-ALANYL-D-ALANINE CARBOXYPEPTIDASE"/>
    <property type="match status" value="1"/>
</dbReference>
<dbReference type="Gene3D" id="3.40.710.10">
    <property type="entry name" value="DD-peptidase/beta-lactamase superfamily"/>
    <property type="match status" value="1"/>
</dbReference>
<dbReference type="SUPFAM" id="SSF69189">
    <property type="entry name" value="Penicillin-binding protein associated domain"/>
    <property type="match status" value="1"/>
</dbReference>
<proteinExistence type="inferred from homology"/>
<keyword evidence="6" id="KW-0645">Protease</keyword>
<dbReference type="GO" id="GO:0009252">
    <property type="term" value="P:peptidoglycan biosynthetic process"/>
    <property type="evidence" value="ECO:0007669"/>
    <property type="project" value="UniProtKB-UniPathway"/>
</dbReference>
<dbReference type="InterPro" id="IPR037167">
    <property type="entry name" value="Peptidase_S11_C_sf"/>
</dbReference>
<dbReference type="Gene3D" id="2.60.410.10">
    <property type="entry name" value="D-Ala-D-Ala carboxypeptidase, C-terminal domain"/>
    <property type="match status" value="1"/>
</dbReference>
<keyword evidence="7" id="KW-0732">Signal</keyword>
<accession>A0A0S2DMH5</accession>
<dbReference type="InterPro" id="IPR001967">
    <property type="entry name" value="Peptidase_S11_N"/>
</dbReference>
<sequence length="413" mass="44066">MAPRAAAFAALTSAFLATAVAGLASAQAPAAKPAAAAATPAAAQPPASDSLPVPPPPQIAGTAWVLMDAASGNILASHEPDMRVEPASITKVMTSYVIAAEMAGGKVKDTDQVMMTENAWRKGGAATDGSYSGFEVNKTAPLVEMEKGMVVQSGNDAAIALAEHVAGSEDAFAALMNQYAARIGLKNSHFMNPHGLSQENHYSTAHDLALLGRALIHDFPTAYSYNKIKELKVGPITQPNRNLLLWRDSSVDGIKTGHHSKAGYCLMASAQRGDQRLISVVMGSSSEAQRASDSQALLNWGFRFFETHKLYDAGKAIAKQKVWKGQSAEVQLGVAEPLLVTVQRGKYPQLKPSMDVPKTLVAPIKKGQAIGMVKVMLDGKVVAQRPLVALAAVEEGGFFKRLWDEFWMWWESD</sequence>
<dbReference type="Proteomes" id="UP000061569">
    <property type="component" value="Chromosome"/>
</dbReference>
<comment type="pathway">
    <text evidence="2">Cell wall biogenesis; peptidoglycan biosynthesis.</text>
</comment>
<dbReference type="RefSeq" id="WP_057949088.1">
    <property type="nucleotide sequence ID" value="NZ_CP067396.1"/>
</dbReference>
<evidence type="ECO:0000256" key="5">
    <source>
        <dbReference type="ARBA" id="ARBA00022645"/>
    </source>
</evidence>
<evidence type="ECO:0000256" key="3">
    <source>
        <dbReference type="ARBA" id="ARBA00007164"/>
    </source>
</evidence>
<evidence type="ECO:0000256" key="12">
    <source>
        <dbReference type="ARBA" id="ARBA00034000"/>
    </source>
</evidence>
<organism evidence="14 15">
    <name type="scientific">Lysobacter enzymogenes</name>
    <dbReference type="NCBI Taxonomy" id="69"/>
    <lineage>
        <taxon>Bacteria</taxon>
        <taxon>Pseudomonadati</taxon>
        <taxon>Pseudomonadota</taxon>
        <taxon>Gammaproteobacteria</taxon>
        <taxon>Lysobacterales</taxon>
        <taxon>Lysobacteraceae</taxon>
        <taxon>Lysobacter</taxon>
    </lineage>
</organism>
<dbReference type="GO" id="GO:0071555">
    <property type="term" value="P:cell wall organization"/>
    <property type="evidence" value="ECO:0007669"/>
    <property type="project" value="UniProtKB-KW"/>
</dbReference>
<keyword evidence="11" id="KW-0961">Cell wall biogenesis/degradation</keyword>
<dbReference type="SUPFAM" id="SSF56601">
    <property type="entry name" value="beta-lactamase/transpeptidase-like"/>
    <property type="match status" value="1"/>
</dbReference>
<evidence type="ECO:0000256" key="9">
    <source>
        <dbReference type="ARBA" id="ARBA00022960"/>
    </source>
</evidence>
<dbReference type="Pfam" id="PF07943">
    <property type="entry name" value="PBP5_C"/>
    <property type="match status" value="1"/>
</dbReference>
<evidence type="ECO:0000313" key="15">
    <source>
        <dbReference type="Proteomes" id="UP000061569"/>
    </source>
</evidence>
<dbReference type="GO" id="GO:0009002">
    <property type="term" value="F:serine-type D-Ala-D-Ala carboxypeptidase activity"/>
    <property type="evidence" value="ECO:0007669"/>
    <property type="project" value="UniProtKB-EC"/>
</dbReference>
<dbReference type="PATRIC" id="fig|69.6.peg.4418"/>
<protein>
    <recommendedName>
        <fullName evidence="4">serine-type D-Ala-D-Ala carboxypeptidase</fullName>
        <ecNumber evidence="4">3.4.16.4</ecNumber>
    </recommendedName>
</protein>
<dbReference type="InterPro" id="IPR018044">
    <property type="entry name" value="Peptidase_S11"/>
</dbReference>
<dbReference type="PRINTS" id="PR00725">
    <property type="entry name" value="DADACBPTASE1"/>
</dbReference>
<dbReference type="STRING" id="69.GLE_4481"/>
<evidence type="ECO:0000256" key="11">
    <source>
        <dbReference type="ARBA" id="ARBA00023316"/>
    </source>
</evidence>
<dbReference type="AlphaFoldDB" id="A0A0S2DMH5"/>
<comment type="function">
    <text evidence="1">Removes C-terminal D-alanyl residues from sugar-peptide cell wall precursors.</text>
</comment>
<dbReference type="OrthoDB" id="9795979at2"/>
<evidence type="ECO:0000313" key="14">
    <source>
        <dbReference type="EMBL" id="ALN59822.1"/>
    </source>
</evidence>
<keyword evidence="9" id="KW-0133">Cell shape</keyword>
<comment type="catalytic activity">
    <reaction evidence="12">
        <text>Preferential cleavage: (Ac)2-L-Lys-D-Ala-|-D-Ala. Also transpeptidation of peptidyl-alanyl moieties that are N-acyl substituents of D-alanine.</text>
        <dbReference type="EC" id="3.4.16.4"/>
    </reaction>
</comment>
<dbReference type="GO" id="GO:0008360">
    <property type="term" value="P:regulation of cell shape"/>
    <property type="evidence" value="ECO:0007669"/>
    <property type="project" value="UniProtKB-KW"/>
</dbReference>
<reference evidence="14 15" key="1">
    <citation type="submission" date="2015-11" db="EMBL/GenBank/DDBJ databases">
        <title>Genome sequences of Lysobacter enzymogenes strain C3 and Lysobacter antibioticus ATCC 29479.</title>
        <authorList>
            <person name="Kobayashi D.Y."/>
        </authorList>
    </citation>
    <scope>NUCLEOTIDE SEQUENCE [LARGE SCALE GENOMIC DNA]</scope>
    <source>
        <strain evidence="14 15">C3</strain>
    </source>
</reference>
<evidence type="ECO:0000256" key="2">
    <source>
        <dbReference type="ARBA" id="ARBA00004752"/>
    </source>
</evidence>
<evidence type="ECO:0000256" key="13">
    <source>
        <dbReference type="RuleBase" id="RU004016"/>
    </source>
</evidence>
<keyword evidence="8 14" id="KW-0378">Hydrolase</keyword>
<gene>
    <name evidence="14" type="primary">dacC</name>
    <name evidence="14" type="ORF">GLE_4481</name>
</gene>
<dbReference type="Pfam" id="PF00768">
    <property type="entry name" value="Peptidase_S11"/>
    <property type="match status" value="1"/>
</dbReference>
<dbReference type="EC" id="3.4.16.4" evidence="4"/>
<name>A0A0S2DMH5_LYSEN</name>
<dbReference type="InterPro" id="IPR012907">
    <property type="entry name" value="Peptidase_S11_C"/>
</dbReference>
<dbReference type="InterPro" id="IPR015956">
    <property type="entry name" value="Peniciliin-bd_prot_C_sf"/>
</dbReference>
<evidence type="ECO:0000256" key="6">
    <source>
        <dbReference type="ARBA" id="ARBA00022670"/>
    </source>
</evidence>
<dbReference type="KEGG" id="lez:GLE_4481"/>
<evidence type="ECO:0000256" key="8">
    <source>
        <dbReference type="ARBA" id="ARBA00022801"/>
    </source>
</evidence>
<dbReference type="PANTHER" id="PTHR21581:SF6">
    <property type="entry name" value="TRAFFICKING PROTEIN PARTICLE COMPLEX SUBUNIT 12"/>
    <property type="match status" value="1"/>
</dbReference>
<evidence type="ECO:0000256" key="10">
    <source>
        <dbReference type="ARBA" id="ARBA00022984"/>
    </source>
</evidence>
<keyword evidence="5 14" id="KW-0121">Carboxypeptidase</keyword>
<comment type="similarity">
    <text evidence="3 13">Belongs to the peptidase S11 family.</text>
</comment>
<keyword evidence="10" id="KW-0573">Peptidoglycan synthesis</keyword>
<evidence type="ECO:0000256" key="7">
    <source>
        <dbReference type="ARBA" id="ARBA00022729"/>
    </source>
</evidence>
<dbReference type="GO" id="GO:0006508">
    <property type="term" value="P:proteolysis"/>
    <property type="evidence" value="ECO:0007669"/>
    <property type="project" value="UniProtKB-KW"/>
</dbReference>
<dbReference type="SMART" id="SM00936">
    <property type="entry name" value="PBP5_C"/>
    <property type="match status" value="1"/>
</dbReference>
<dbReference type="InterPro" id="IPR012338">
    <property type="entry name" value="Beta-lactam/transpept-like"/>
</dbReference>
<evidence type="ECO:0000256" key="1">
    <source>
        <dbReference type="ARBA" id="ARBA00003217"/>
    </source>
</evidence>
<dbReference type="UniPathway" id="UPA00219"/>